<dbReference type="GO" id="GO:0005524">
    <property type="term" value="F:ATP binding"/>
    <property type="evidence" value="ECO:0007669"/>
    <property type="project" value="InterPro"/>
</dbReference>
<comment type="subcellular location">
    <subcellularLocation>
        <location evidence="1">Membrane</location>
        <topology evidence="1">Multi-pass membrane protein</topology>
    </subcellularLocation>
</comment>
<dbReference type="SUPFAM" id="SSF52540">
    <property type="entry name" value="P-loop containing nucleoside triphosphate hydrolases"/>
    <property type="match status" value="1"/>
</dbReference>
<feature type="domain" description="ABC transporter" evidence="8">
    <location>
        <begin position="412"/>
        <end position="494"/>
    </location>
</feature>
<keyword evidence="4 6" id="KW-1133">Transmembrane helix</keyword>
<comment type="caution">
    <text evidence="9">The sequence shown here is derived from an EMBL/GenBank/DDBJ whole genome shotgun (WGS) entry which is preliminary data.</text>
</comment>
<dbReference type="AlphaFoldDB" id="A0A427AGS3"/>
<dbReference type="GO" id="GO:0016887">
    <property type="term" value="F:ATP hydrolysis activity"/>
    <property type="evidence" value="ECO:0007669"/>
    <property type="project" value="InterPro"/>
</dbReference>
<evidence type="ECO:0000256" key="6">
    <source>
        <dbReference type="SAM" id="Phobius"/>
    </source>
</evidence>
<keyword evidence="5 6" id="KW-0472">Membrane</keyword>
<evidence type="ECO:0000256" key="7">
    <source>
        <dbReference type="SAM" id="SignalP"/>
    </source>
</evidence>
<evidence type="ECO:0000313" key="10">
    <source>
        <dbReference type="Proteomes" id="UP000287651"/>
    </source>
</evidence>
<sequence>PLIGYLEMLARWAIAIAVLLLGRLPAGRCQGIGDRVNPPPTAPLLLQLQSTVDSLTRNIFPAVKDNFGFCIKDPCLVPWVHIAQLHNLMELQVFVIRKYEYQPPPGQPNHTCGGADIWADVDHSGDLFCPAGYYCPSTIQKNNCSSGYYSCPSHPTPSSFRLRPLVVNIHFCRMGSTYETSCYKSSTCNSNSENQSMTIFGALVMVALILLLLIIYNFSDQILSYRERRQAKSREAAARIAREAVQARERWKAAKDIAVKHAVGIQNQISRTFSRKISNKLQERYKVLGLSRQLSDASTSDIEELSILGNNNMTHSSEKISDSSESPQMDIEDTYPRKNATKGKHMHTRTRIFKDAYIEIEKEKVLQQEKKNLTFSGVISMATKNEIRTRPIIEITFKDLTLVLKRNKKQLLKSVTGKLIPGHVTAVMGPSGAGKTTFLTALAGKTSGCQMTGLVLINGKVEPIRSYKKIIGFVPQDDIVHGNLTVEENLWFSANCRYETHGIHISIHIK</sequence>
<reference evidence="9 10" key="1">
    <citation type="journal article" date="2014" name="Agronomy (Basel)">
        <title>A Draft Genome Sequence for Ensete ventricosum, the Drought-Tolerant Tree Against Hunger.</title>
        <authorList>
            <person name="Harrison J."/>
            <person name="Moore K.A."/>
            <person name="Paszkiewicz K."/>
            <person name="Jones T."/>
            <person name="Grant M."/>
            <person name="Ambacheew D."/>
            <person name="Muzemil S."/>
            <person name="Studholme D.J."/>
        </authorList>
    </citation>
    <scope>NUCLEOTIDE SEQUENCE [LARGE SCALE GENOMIC DNA]</scope>
</reference>
<feature type="signal peptide" evidence="7">
    <location>
        <begin position="1"/>
        <end position="29"/>
    </location>
</feature>
<dbReference type="GO" id="GO:0042626">
    <property type="term" value="F:ATPase-coupled transmembrane transporter activity"/>
    <property type="evidence" value="ECO:0007669"/>
    <property type="project" value="TreeGrafter"/>
</dbReference>
<name>A0A427AGS3_ENSVE</name>
<evidence type="ECO:0000256" key="4">
    <source>
        <dbReference type="ARBA" id="ARBA00022989"/>
    </source>
</evidence>
<dbReference type="Gene3D" id="3.40.50.300">
    <property type="entry name" value="P-loop containing nucleotide triphosphate hydrolases"/>
    <property type="match status" value="1"/>
</dbReference>
<dbReference type="Pfam" id="PF00005">
    <property type="entry name" value="ABC_tran"/>
    <property type="match status" value="1"/>
</dbReference>
<evidence type="ECO:0000256" key="5">
    <source>
        <dbReference type="ARBA" id="ARBA00023136"/>
    </source>
</evidence>
<evidence type="ECO:0000256" key="1">
    <source>
        <dbReference type="ARBA" id="ARBA00004141"/>
    </source>
</evidence>
<feature type="chain" id="PRO_5019550681" description="ABC transporter domain-containing protein" evidence="7">
    <location>
        <begin position="30"/>
        <end position="510"/>
    </location>
</feature>
<proteinExistence type="predicted"/>
<gene>
    <name evidence="9" type="ORF">B296_00027444</name>
</gene>
<feature type="non-terminal residue" evidence="9">
    <location>
        <position position="1"/>
    </location>
</feature>
<dbReference type="InterPro" id="IPR027417">
    <property type="entry name" value="P-loop_NTPase"/>
</dbReference>
<evidence type="ECO:0000256" key="3">
    <source>
        <dbReference type="ARBA" id="ARBA00022692"/>
    </source>
</evidence>
<keyword evidence="2" id="KW-0813">Transport</keyword>
<evidence type="ECO:0000256" key="2">
    <source>
        <dbReference type="ARBA" id="ARBA00022448"/>
    </source>
</evidence>
<organism evidence="9 10">
    <name type="scientific">Ensete ventricosum</name>
    <name type="common">Abyssinian banana</name>
    <name type="synonym">Musa ensete</name>
    <dbReference type="NCBI Taxonomy" id="4639"/>
    <lineage>
        <taxon>Eukaryota</taxon>
        <taxon>Viridiplantae</taxon>
        <taxon>Streptophyta</taxon>
        <taxon>Embryophyta</taxon>
        <taxon>Tracheophyta</taxon>
        <taxon>Spermatophyta</taxon>
        <taxon>Magnoliopsida</taxon>
        <taxon>Liliopsida</taxon>
        <taxon>Zingiberales</taxon>
        <taxon>Musaceae</taxon>
        <taxon>Ensete</taxon>
    </lineage>
</organism>
<keyword evidence="7" id="KW-0732">Signal</keyword>
<evidence type="ECO:0000259" key="8">
    <source>
        <dbReference type="Pfam" id="PF00005"/>
    </source>
</evidence>
<accession>A0A427AGS3</accession>
<feature type="transmembrane region" description="Helical" evidence="6">
    <location>
        <begin position="197"/>
        <end position="219"/>
    </location>
</feature>
<evidence type="ECO:0000313" key="9">
    <source>
        <dbReference type="EMBL" id="RRT75371.1"/>
    </source>
</evidence>
<dbReference type="EMBL" id="AMZH03002497">
    <property type="protein sequence ID" value="RRT75371.1"/>
    <property type="molecule type" value="Genomic_DNA"/>
</dbReference>
<dbReference type="PANTHER" id="PTHR48041">
    <property type="entry name" value="ABC TRANSPORTER G FAMILY MEMBER 28"/>
    <property type="match status" value="1"/>
</dbReference>
<keyword evidence="3 6" id="KW-0812">Transmembrane</keyword>
<protein>
    <recommendedName>
        <fullName evidence="8">ABC transporter domain-containing protein</fullName>
    </recommendedName>
</protein>
<dbReference type="PANTHER" id="PTHR48041:SF91">
    <property type="entry name" value="ABC TRANSPORTER G FAMILY MEMBER 28"/>
    <property type="match status" value="1"/>
</dbReference>
<dbReference type="Proteomes" id="UP000287651">
    <property type="component" value="Unassembled WGS sequence"/>
</dbReference>
<dbReference type="InterPro" id="IPR003439">
    <property type="entry name" value="ABC_transporter-like_ATP-bd"/>
</dbReference>
<dbReference type="InterPro" id="IPR050352">
    <property type="entry name" value="ABCG_transporters"/>
</dbReference>
<dbReference type="GO" id="GO:0016020">
    <property type="term" value="C:membrane"/>
    <property type="evidence" value="ECO:0007669"/>
    <property type="project" value="UniProtKB-SubCell"/>
</dbReference>